<evidence type="ECO:0000313" key="1">
    <source>
        <dbReference type="EMBL" id="KAJ3529209.1"/>
    </source>
</evidence>
<gene>
    <name evidence="1" type="ORF">NM688_g7884</name>
</gene>
<organism evidence="1 2">
    <name type="scientific">Phlebia brevispora</name>
    <dbReference type="NCBI Taxonomy" id="194682"/>
    <lineage>
        <taxon>Eukaryota</taxon>
        <taxon>Fungi</taxon>
        <taxon>Dikarya</taxon>
        <taxon>Basidiomycota</taxon>
        <taxon>Agaricomycotina</taxon>
        <taxon>Agaricomycetes</taxon>
        <taxon>Polyporales</taxon>
        <taxon>Meruliaceae</taxon>
        <taxon>Phlebia</taxon>
    </lineage>
</organism>
<comment type="caution">
    <text evidence="1">The sequence shown here is derived from an EMBL/GenBank/DDBJ whole genome shotgun (WGS) entry which is preliminary data.</text>
</comment>
<sequence length="502" mass="57036">MAPRKRCPVCGSRQWRKEPSSGLITCEEGHVLQNYRNETREVTELGPHAVRKRTLKSGRKKKERQSKANPKLYHGERARYHYFQCLQLLLRMQVVALTKAWDLPPEFEIMCRDIWSLHLSLLPNPPSPEPYLYASEQHAPTNEQPDAAEIPDEEDDEETLLASETTLHGLDKDPENSDMVSSSSSSEGEGETEDDPELEKLLRENSETPSSSEDEEQPRPQLPPDTKKRKAREVHRGYDAPAGNISVLMVACWTLRLPVMYMDFVRLIESYDLPYLDPLRLLPESLTAHLTKHTIQALSPHFAPTPMHLHRLTSRLARLMYQTFSVYTPECNAAPLLWRALISRPVKLTYRATPIAFSATLYMLTKKLCGILSLPLTLHYSLAPKLKRIRQQDPEHHKYDNAPAEVSLVAAVVVVLKLVYGLDGKKRVPRSTNDPACALPNFMEYMEAIRSSNHREGPAREDFLCADSTVSALDMDNEMIDEYMDFCEKALLPAELKEGAGL</sequence>
<keyword evidence="2" id="KW-1185">Reference proteome</keyword>
<protein>
    <submittedName>
        <fullName evidence="1">Uncharacterized protein</fullName>
    </submittedName>
</protein>
<name>A0ACC1RZY7_9APHY</name>
<dbReference type="Proteomes" id="UP001148662">
    <property type="component" value="Unassembled WGS sequence"/>
</dbReference>
<reference evidence="1" key="1">
    <citation type="submission" date="2022-07" db="EMBL/GenBank/DDBJ databases">
        <title>Genome Sequence of Phlebia brevispora.</title>
        <authorList>
            <person name="Buettner E."/>
        </authorList>
    </citation>
    <scope>NUCLEOTIDE SEQUENCE</scope>
    <source>
        <strain evidence="1">MPL23</strain>
    </source>
</reference>
<dbReference type="EMBL" id="JANHOG010001961">
    <property type="protein sequence ID" value="KAJ3529209.1"/>
    <property type="molecule type" value="Genomic_DNA"/>
</dbReference>
<accession>A0ACC1RZY7</accession>
<proteinExistence type="predicted"/>
<evidence type="ECO:0000313" key="2">
    <source>
        <dbReference type="Proteomes" id="UP001148662"/>
    </source>
</evidence>